<proteinExistence type="predicted"/>
<gene>
    <name evidence="4" type="ORF">GA0070622_6133</name>
</gene>
<dbReference type="InterPro" id="IPR058488">
    <property type="entry name" value="DUF8175"/>
</dbReference>
<evidence type="ECO:0000259" key="3">
    <source>
        <dbReference type="Pfam" id="PF26526"/>
    </source>
</evidence>
<accession>A0A1A9BHL7</accession>
<evidence type="ECO:0000256" key="2">
    <source>
        <dbReference type="SAM" id="Phobius"/>
    </source>
</evidence>
<dbReference type="EMBL" id="FLRH01000004">
    <property type="protein sequence ID" value="SBT69015.1"/>
    <property type="molecule type" value="Genomic_DNA"/>
</dbReference>
<feature type="compositionally biased region" description="Polar residues" evidence="1">
    <location>
        <begin position="63"/>
        <end position="72"/>
    </location>
</feature>
<name>A0A1A9BHL7_9ACTN</name>
<dbReference type="AlphaFoldDB" id="A0A1A9BHL7"/>
<protein>
    <recommendedName>
        <fullName evidence="3">DUF8175 domain-containing protein</fullName>
    </recommendedName>
</protein>
<organism evidence="4 5">
    <name type="scientific">Micromonospora sediminicola</name>
    <dbReference type="NCBI Taxonomy" id="946078"/>
    <lineage>
        <taxon>Bacteria</taxon>
        <taxon>Bacillati</taxon>
        <taxon>Actinomycetota</taxon>
        <taxon>Actinomycetes</taxon>
        <taxon>Micromonosporales</taxon>
        <taxon>Micromonosporaceae</taxon>
        <taxon>Micromonospora</taxon>
    </lineage>
</organism>
<dbReference type="RefSeq" id="WP_091582914.1">
    <property type="nucleotide sequence ID" value="NZ_FLRH01000004.1"/>
</dbReference>
<feature type="region of interest" description="Disordered" evidence="1">
    <location>
        <begin position="44"/>
        <end position="80"/>
    </location>
</feature>
<keyword evidence="2" id="KW-0812">Transmembrane</keyword>
<evidence type="ECO:0000256" key="1">
    <source>
        <dbReference type="SAM" id="MobiDB-lite"/>
    </source>
</evidence>
<sequence>MRSRNYEADYAEEPSPWTRPGFVLAAALLLVIVALGVVVAVRSGDDDEPGPATPPVAAVSETPAAQPQTTGELPTAVPTTAPAGVTWQVVRGTALPFSDRAGPRDHSDTQAKGFAHAPEGALIAAAQLTSRVGAAAGRASWEPTLTRQFLPSADRDRLQRALEAEPEQPAQPGDLAPLAGYLYQSYSPDTAVIGLAYRAVNGATARWFIVTTTLRWSDGDWKMVAPPGGAWTSLSRTVTDLSGVVEWGAR</sequence>
<dbReference type="Proteomes" id="UP000199558">
    <property type="component" value="Unassembled WGS sequence"/>
</dbReference>
<dbReference type="Pfam" id="PF26526">
    <property type="entry name" value="DUF8175"/>
    <property type="match status" value="1"/>
</dbReference>
<keyword evidence="2" id="KW-1133">Transmembrane helix</keyword>
<reference evidence="5" key="1">
    <citation type="submission" date="2016-06" db="EMBL/GenBank/DDBJ databases">
        <authorList>
            <person name="Varghese N."/>
            <person name="Submissions Spin"/>
        </authorList>
    </citation>
    <scope>NUCLEOTIDE SEQUENCE [LARGE SCALE GENOMIC DNA]</scope>
    <source>
        <strain evidence="5">DSM 45794</strain>
    </source>
</reference>
<evidence type="ECO:0000313" key="4">
    <source>
        <dbReference type="EMBL" id="SBT69015.1"/>
    </source>
</evidence>
<keyword evidence="2" id="KW-0472">Membrane</keyword>
<feature type="domain" description="DUF8175" evidence="3">
    <location>
        <begin position="51"/>
        <end position="245"/>
    </location>
</feature>
<evidence type="ECO:0000313" key="5">
    <source>
        <dbReference type="Proteomes" id="UP000199558"/>
    </source>
</evidence>
<feature type="transmembrane region" description="Helical" evidence="2">
    <location>
        <begin position="21"/>
        <end position="41"/>
    </location>
</feature>
<keyword evidence="5" id="KW-1185">Reference proteome</keyword>
<dbReference type="STRING" id="946078.GA0070622_6133"/>
<dbReference type="OrthoDB" id="4428031at2"/>